<sequence>MTTIATAAARPTKVRLLVLAAACSLAIVTYIHRVGFATASAEIREPLGLSDGQLGALMAAFMVAYGLFEIPWGVLGDRVGVRSVLSIVILGGSALTAALALVFWLPPKTAWSFGALFALRFLFGAFQAGTFPAISRMIADWIPMDERGRVQGLVWMSSRLGGVIAPMLMVWLFKVMGAPQWPLVLIALLGVAWCAAFRPWFRNRPEDMPALNQAERQLILSGRLARSTSHHEPLPWSRALRSTSVWSLCLMYGCLGYTGNFFLTLLPTYLATHRGIDSNTTATLTSLPFAFGIASCLIGGVVSDLCIRRFGPRWGRPMIGSIGMAVAASAFLAIPWAADVRLLGVLLCLTFAGNDLAMAPAWAAAADIGERHAGALSGMMNMFSSLTAAVGAVVAGRLFGIGSLTLPFIIFSAAYLIGAICWLGVDGSKTLSTPADA</sequence>
<accession>A0A1U7CX91</accession>
<feature type="transmembrane region" description="Helical" evidence="5">
    <location>
        <begin position="55"/>
        <end position="75"/>
    </location>
</feature>
<dbReference type="SUPFAM" id="SSF103473">
    <property type="entry name" value="MFS general substrate transporter"/>
    <property type="match status" value="1"/>
</dbReference>
<dbReference type="Pfam" id="PF07690">
    <property type="entry name" value="MFS_1"/>
    <property type="match status" value="1"/>
</dbReference>
<gene>
    <name evidence="7" type="primary">sauU_5</name>
    <name evidence="7" type="ORF">BSF38_05143</name>
</gene>
<dbReference type="AlphaFoldDB" id="A0A1U7CX91"/>
<evidence type="ECO:0000313" key="8">
    <source>
        <dbReference type="Proteomes" id="UP000186309"/>
    </source>
</evidence>
<keyword evidence="8" id="KW-1185">Reference proteome</keyword>
<evidence type="ECO:0000259" key="6">
    <source>
        <dbReference type="PROSITE" id="PS50850"/>
    </source>
</evidence>
<dbReference type="Proteomes" id="UP000186309">
    <property type="component" value="Chromosome"/>
</dbReference>
<dbReference type="InterPro" id="IPR036259">
    <property type="entry name" value="MFS_trans_sf"/>
</dbReference>
<proteinExistence type="predicted"/>
<dbReference type="OrthoDB" id="6360at2"/>
<dbReference type="InterPro" id="IPR050382">
    <property type="entry name" value="MFS_Na/Anion_cotransporter"/>
</dbReference>
<feature type="transmembrane region" description="Helical" evidence="5">
    <location>
        <begin position="152"/>
        <end position="173"/>
    </location>
</feature>
<evidence type="ECO:0000256" key="2">
    <source>
        <dbReference type="ARBA" id="ARBA00022692"/>
    </source>
</evidence>
<keyword evidence="2 5" id="KW-0812">Transmembrane</keyword>
<feature type="domain" description="Major facilitator superfamily (MFS) profile" evidence="6">
    <location>
        <begin position="17"/>
        <end position="430"/>
    </location>
</feature>
<dbReference type="PROSITE" id="PS50850">
    <property type="entry name" value="MFS"/>
    <property type="match status" value="1"/>
</dbReference>
<dbReference type="EMBL" id="CP019082">
    <property type="protein sequence ID" value="APW63570.1"/>
    <property type="molecule type" value="Genomic_DNA"/>
</dbReference>
<feature type="transmembrane region" description="Helical" evidence="5">
    <location>
        <begin position="344"/>
        <end position="366"/>
    </location>
</feature>
<feature type="transmembrane region" description="Helical" evidence="5">
    <location>
        <begin position="179"/>
        <end position="201"/>
    </location>
</feature>
<name>A0A1U7CX91_9BACT</name>
<evidence type="ECO:0000256" key="1">
    <source>
        <dbReference type="ARBA" id="ARBA00004141"/>
    </source>
</evidence>
<comment type="subcellular location">
    <subcellularLocation>
        <location evidence="1">Membrane</location>
        <topology evidence="1">Multi-pass membrane protein</topology>
    </subcellularLocation>
</comment>
<feature type="transmembrane region" description="Helical" evidence="5">
    <location>
        <begin position="111"/>
        <end position="131"/>
    </location>
</feature>
<evidence type="ECO:0000313" key="7">
    <source>
        <dbReference type="EMBL" id="APW63570.1"/>
    </source>
</evidence>
<reference evidence="8" key="1">
    <citation type="submission" date="2016-12" db="EMBL/GenBank/DDBJ databases">
        <title>Comparative genomics of four Isosphaeraceae planctomycetes: a common pool of plasmids and glycoside hydrolase genes.</title>
        <authorList>
            <person name="Ivanova A."/>
        </authorList>
    </citation>
    <scope>NUCLEOTIDE SEQUENCE [LARGE SCALE GENOMIC DNA]</scope>
    <source>
        <strain evidence="8">PX4</strain>
    </source>
</reference>
<feature type="transmembrane region" description="Helical" evidence="5">
    <location>
        <begin position="378"/>
        <end position="399"/>
    </location>
</feature>
<dbReference type="InterPro" id="IPR011701">
    <property type="entry name" value="MFS"/>
</dbReference>
<feature type="transmembrane region" description="Helical" evidence="5">
    <location>
        <begin position="87"/>
        <end position="105"/>
    </location>
</feature>
<dbReference type="KEGG" id="pbor:BSF38_05143"/>
<dbReference type="GO" id="GO:0022857">
    <property type="term" value="F:transmembrane transporter activity"/>
    <property type="evidence" value="ECO:0007669"/>
    <property type="project" value="InterPro"/>
</dbReference>
<dbReference type="PANTHER" id="PTHR11662">
    <property type="entry name" value="SOLUTE CARRIER FAMILY 17"/>
    <property type="match status" value="1"/>
</dbReference>
<protein>
    <submittedName>
        <fullName evidence="7">Putative sulfoacetate transporter SauU</fullName>
    </submittedName>
</protein>
<dbReference type="Gene3D" id="1.20.1250.20">
    <property type="entry name" value="MFS general substrate transporter like domains"/>
    <property type="match status" value="2"/>
</dbReference>
<organism evidence="7 8">
    <name type="scientific">Paludisphaera borealis</name>
    <dbReference type="NCBI Taxonomy" id="1387353"/>
    <lineage>
        <taxon>Bacteria</taxon>
        <taxon>Pseudomonadati</taxon>
        <taxon>Planctomycetota</taxon>
        <taxon>Planctomycetia</taxon>
        <taxon>Isosphaerales</taxon>
        <taxon>Isosphaeraceae</taxon>
        <taxon>Paludisphaera</taxon>
    </lineage>
</organism>
<dbReference type="InterPro" id="IPR020846">
    <property type="entry name" value="MFS_dom"/>
</dbReference>
<feature type="transmembrane region" description="Helical" evidence="5">
    <location>
        <begin position="405"/>
        <end position="425"/>
    </location>
</feature>
<feature type="transmembrane region" description="Helical" evidence="5">
    <location>
        <begin position="286"/>
        <end position="307"/>
    </location>
</feature>
<dbReference type="RefSeq" id="WP_076349902.1">
    <property type="nucleotide sequence ID" value="NZ_CP019082.1"/>
</dbReference>
<evidence type="ECO:0000256" key="3">
    <source>
        <dbReference type="ARBA" id="ARBA00022989"/>
    </source>
</evidence>
<keyword evidence="3 5" id="KW-1133">Transmembrane helix</keyword>
<keyword evidence="4 5" id="KW-0472">Membrane</keyword>
<dbReference type="STRING" id="1387353.BSF38_05143"/>
<evidence type="ECO:0000256" key="5">
    <source>
        <dbReference type="SAM" id="Phobius"/>
    </source>
</evidence>
<dbReference type="GO" id="GO:0016020">
    <property type="term" value="C:membrane"/>
    <property type="evidence" value="ECO:0007669"/>
    <property type="project" value="UniProtKB-SubCell"/>
</dbReference>
<feature type="transmembrane region" description="Helical" evidence="5">
    <location>
        <begin position="319"/>
        <end position="338"/>
    </location>
</feature>
<dbReference type="PANTHER" id="PTHR11662:SF399">
    <property type="entry name" value="FI19708P1-RELATED"/>
    <property type="match status" value="1"/>
</dbReference>
<feature type="transmembrane region" description="Helical" evidence="5">
    <location>
        <begin position="245"/>
        <end position="266"/>
    </location>
</feature>
<evidence type="ECO:0000256" key="4">
    <source>
        <dbReference type="ARBA" id="ARBA00023136"/>
    </source>
</evidence>